<keyword evidence="1" id="KW-1133">Transmembrane helix</keyword>
<dbReference type="Proteomes" id="UP001597097">
    <property type="component" value="Unassembled WGS sequence"/>
</dbReference>
<accession>A0ABW4G766</accession>
<feature type="transmembrane region" description="Helical" evidence="1">
    <location>
        <begin position="44"/>
        <end position="69"/>
    </location>
</feature>
<dbReference type="EMBL" id="JBHUCM010000013">
    <property type="protein sequence ID" value="MFD1538557.1"/>
    <property type="molecule type" value="Genomic_DNA"/>
</dbReference>
<evidence type="ECO:0000256" key="1">
    <source>
        <dbReference type="SAM" id="Phobius"/>
    </source>
</evidence>
<dbReference type="RefSeq" id="WP_219527337.1">
    <property type="nucleotide sequence ID" value="NZ_JAHKRM010000002.1"/>
</dbReference>
<keyword evidence="1" id="KW-0812">Transmembrane</keyword>
<reference evidence="3" key="1">
    <citation type="journal article" date="2019" name="Int. J. Syst. Evol. Microbiol.">
        <title>The Global Catalogue of Microorganisms (GCM) 10K type strain sequencing project: providing services to taxonomists for standard genome sequencing and annotation.</title>
        <authorList>
            <consortium name="The Broad Institute Genomics Platform"/>
            <consortium name="The Broad Institute Genome Sequencing Center for Infectious Disease"/>
            <person name="Wu L."/>
            <person name="Ma J."/>
        </authorList>
    </citation>
    <scope>NUCLEOTIDE SEQUENCE [LARGE SCALE GENOMIC DNA]</scope>
    <source>
        <strain evidence="3">CGMCC 1.15399</strain>
    </source>
</reference>
<keyword evidence="3" id="KW-1185">Reference proteome</keyword>
<gene>
    <name evidence="2" type="ORF">ACFSJ0_15990</name>
</gene>
<sequence length="152" mass="15482">MISRAWVVSVLVALPTAVNLMDDGLTWIWTGSVPGPLLHAIARAGLLDAWLLLDLLAAVGVLGGAAVMAVAARRPAVAAALLGLVAALSLAAVPAGPVSTLWYGLAYAAALPLSVRTLKSNSSGNVAVKGPSHFSGRPMVARMSAGLDIRRK</sequence>
<proteinExistence type="predicted"/>
<evidence type="ECO:0000313" key="3">
    <source>
        <dbReference type="Proteomes" id="UP001597097"/>
    </source>
</evidence>
<organism evidence="2 3">
    <name type="scientific">Nonomuraea guangzhouensis</name>
    <dbReference type="NCBI Taxonomy" id="1291555"/>
    <lineage>
        <taxon>Bacteria</taxon>
        <taxon>Bacillati</taxon>
        <taxon>Actinomycetota</taxon>
        <taxon>Actinomycetes</taxon>
        <taxon>Streptosporangiales</taxon>
        <taxon>Streptosporangiaceae</taxon>
        <taxon>Nonomuraea</taxon>
    </lineage>
</organism>
<name>A0ABW4G766_9ACTN</name>
<feature type="transmembrane region" description="Helical" evidence="1">
    <location>
        <begin position="76"/>
        <end position="95"/>
    </location>
</feature>
<keyword evidence="1" id="KW-0472">Membrane</keyword>
<protein>
    <submittedName>
        <fullName evidence="2">Uncharacterized protein</fullName>
    </submittedName>
</protein>
<evidence type="ECO:0000313" key="2">
    <source>
        <dbReference type="EMBL" id="MFD1538557.1"/>
    </source>
</evidence>
<comment type="caution">
    <text evidence="2">The sequence shown here is derived from an EMBL/GenBank/DDBJ whole genome shotgun (WGS) entry which is preliminary data.</text>
</comment>